<dbReference type="RefSeq" id="WP_368647150.1">
    <property type="nucleotide sequence ID" value="NZ_CP158255.1"/>
</dbReference>
<feature type="domain" description="CD-NTase associated protein 4-like DNA endonuclease" evidence="1">
    <location>
        <begin position="36"/>
        <end position="113"/>
    </location>
</feature>
<evidence type="ECO:0000259" key="1">
    <source>
        <dbReference type="Pfam" id="PF14130"/>
    </source>
</evidence>
<dbReference type="EMBL" id="CP158255">
    <property type="protein sequence ID" value="XDJ50582.1"/>
    <property type="molecule type" value="Genomic_DNA"/>
</dbReference>
<dbReference type="Pfam" id="PF14130">
    <property type="entry name" value="Cap4_nuclease"/>
    <property type="match status" value="1"/>
</dbReference>
<sequence>MSVIYGGEMGQENNKPIPLGLPEQVDELATVPLDRGDETQERFRYQWSAGVWLLAQSLTAVRTVRALWCEHHDDYLLELPTGRFIAVQVKTDSRENACWRWGDDALVDAVFRFCSFEGKHGAVIDGYEFFSNAAPYVPAPTTKRADSLRASPIRLTQCCSRVSAFSELEEPYKAAFASLVCKTGGDAVLLFRVLRKLRFVQGPVLRGCDDALAVSVVPKLPGCAGLTAVSCCRLRDELIGLVQAACRLRVAGIDGAFGYLATNGRPDAAIRGKCLTPESAAELVARTRQPTFRFVDNGTGICIGATAGRAEVLNRKMRNAYLGSQFEPLRMRMDSADQRLMERAFLEPDDFDEIANQLISTVLVECKDAEVMTFDHADEKTRGLAIYKEILQRMDSLAKEESARVFHEPKDTLMGIAGMLSGECKFAWGTPLEEENQDGA</sequence>
<evidence type="ECO:0000313" key="2">
    <source>
        <dbReference type="EMBL" id="XDJ50582.1"/>
    </source>
</evidence>
<proteinExistence type="predicted"/>
<dbReference type="InterPro" id="IPR025382">
    <property type="entry name" value="Cap4-like_endonuclease_dom"/>
</dbReference>
<gene>
    <name evidence="2" type="ORF">ABRZ09_01545</name>
</gene>
<dbReference type="AlphaFoldDB" id="A0AB39D7R1"/>
<protein>
    <submittedName>
        <fullName evidence="2">DsDNA nuclease domain-containing protein</fullName>
    </submittedName>
</protein>
<accession>A0AB39D7R1</accession>
<organism evidence="2">
    <name type="scientific">Castellaniella ginsengisoli</name>
    <dbReference type="NCBI Taxonomy" id="546114"/>
    <lineage>
        <taxon>Bacteria</taxon>
        <taxon>Pseudomonadati</taxon>
        <taxon>Pseudomonadota</taxon>
        <taxon>Betaproteobacteria</taxon>
        <taxon>Burkholderiales</taxon>
        <taxon>Alcaligenaceae</taxon>
        <taxon>Castellaniella</taxon>
    </lineage>
</organism>
<name>A0AB39D7R1_9BURK</name>
<dbReference type="GO" id="GO:0004518">
    <property type="term" value="F:nuclease activity"/>
    <property type="evidence" value="ECO:0007669"/>
    <property type="project" value="InterPro"/>
</dbReference>
<reference evidence="2" key="1">
    <citation type="submission" date="2024-05" db="EMBL/GenBank/DDBJ databases">
        <authorList>
            <person name="Luo Y.-C."/>
            <person name="Nicholds J."/>
            <person name="Mortimer T."/>
            <person name="Maboni G."/>
        </authorList>
    </citation>
    <scope>NUCLEOTIDE SEQUENCE</scope>
    <source>
        <strain evidence="2">151108</strain>
    </source>
</reference>